<evidence type="ECO:0000313" key="8">
    <source>
        <dbReference type="Proteomes" id="UP000059680"/>
    </source>
</evidence>
<keyword evidence="4 6" id="KW-1133">Transmembrane helix</keyword>
<dbReference type="PaxDb" id="39947-A0A0P0WFS2"/>
<dbReference type="eggNOG" id="KOG0254">
    <property type="taxonomic scope" value="Eukaryota"/>
</dbReference>
<dbReference type="Gene3D" id="1.20.1250.20">
    <property type="entry name" value="MFS general substrate transporter like domains"/>
    <property type="match status" value="1"/>
</dbReference>
<feature type="non-terminal residue" evidence="7">
    <location>
        <position position="1"/>
    </location>
</feature>
<reference evidence="8" key="1">
    <citation type="journal article" date="2005" name="Nature">
        <title>The map-based sequence of the rice genome.</title>
        <authorList>
            <consortium name="International rice genome sequencing project (IRGSP)"/>
            <person name="Matsumoto T."/>
            <person name="Wu J."/>
            <person name="Kanamori H."/>
            <person name="Katayose Y."/>
            <person name="Fujisawa M."/>
            <person name="Namiki N."/>
            <person name="Mizuno H."/>
            <person name="Yamamoto K."/>
            <person name="Antonio B.A."/>
            <person name="Baba T."/>
            <person name="Sakata K."/>
            <person name="Nagamura Y."/>
            <person name="Aoki H."/>
            <person name="Arikawa K."/>
            <person name="Arita K."/>
            <person name="Bito T."/>
            <person name="Chiden Y."/>
            <person name="Fujitsuka N."/>
            <person name="Fukunaka R."/>
            <person name="Hamada M."/>
            <person name="Harada C."/>
            <person name="Hayashi A."/>
            <person name="Hijishita S."/>
            <person name="Honda M."/>
            <person name="Hosokawa S."/>
            <person name="Ichikawa Y."/>
            <person name="Idonuma A."/>
            <person name="Iijima M."/>
            <person name="Ikeda M."/>
            <person name="Ikeno M."/>
            <person name="Ito K."/>
            <person name="Ito S."/>
            <person name="Ito T."/>
            <person name="Ito Y."/>
            <person name="Ito Y."/>
            <person name="Iwabuchi A."/>
            <person name="Kamiya K."/>
            <person name="Karasawa W."/>
            <person name="Kurita K."/>
            <person name="Katagiri S."/>
            <person name="Kikuta A."/>
            <person name="Kobayashi H."/>
            <person name="Kobayashi N."/>
            <person name="Machita K."/>
            <person name="Maehara T."/>
            <person name="Masukawa M."/>
            <person name="Mizubayashi T."/>
            <person name="Mukai Y."/>
            <person name="Nagasaki H."/>
            <person name="Nagata Y."/>
            <person name="Naito S."/>
            <person name="Nakashima M."/>
            <person name="Nakama Y."/>
            <person name="Nakamichi Y."/>
            <person name="Nakamura M."/>
            <person name="Meguro A."/>
            <person name="Negishi M."/>
            <person name="Ohta I."/>
            <person name="Ohta T."/>
            <person name="Okamoto M."/>
            <person name="Ono N."/>
            <person name="Saji S."/>
            <person name="Sakaguchi M."/>
            <person name="Sakai K."/>
            <person name="Shibata M."/>
            <person name="Shimokawa T."/>
            <person name="Song J."/>
            <person name="Takazaki Y."/>
            <person name="Terasawa K."/>
            <person name="Tsugane M."/>
            <person name="Tsuji K."/>
            <person name="Ueda S."/>
            <person name="Waki K."/>
            <person name="Yamagata H."/>
            <person name="Yamamoto M."/>
            <person name="Yamamoto S."/>
            <person name="Yamane H."/>
            <person name="Yoshiki S."/>
            <person name="Yoshihara R."/>
            <person name="Yukawa K."/>
            <person name="Zhong H."/>
            <person name="Yano M."/>
            <person name="Yuan Q."/>
            <person name="Ouyang S."/>
            <person name="Liu J."/>
            <person name="Jones K.M."/>
            <person name="Gansberger K."/>
            <person name="Moffat K."/>
            <person name="Hill J."/>
            <person name="Bera J."/>
            <person name="Fadrosh D."/>
            <person name="Jin S."/>
            <person name="Johri S."/>
            <person name="Kim M."/>
            <person name="Overton L."/>
            <person name="Reardon M."/>
            <person name="Tsitrin T."/>
            <person name="Vuong H."/>
            <person name="Weaver B."/>
            <person name="Ciecko A."/>
            <person name="Tallon L."/>
            <person name="Jackson J."/>
            <person name="Pai G."/>
            <person name="Aken S.V."/>
            <person name="Utterback T."/>
            <person name="Reidmuller S."/>
            <person name="Feldblyum T."/>
            <person name="Hsiao J."/>
            <person name="Zismann V."/>
            <person name="Iobst S."/>
            <person name="de Vazeille A.R."/>
            <person name="Buell C.R."/>
            <person name="Ying K."/>
            <person name="Li Y."/>
            <person name="Lu T."/>
            <person name="Huang Y."/>
            <person name="Zhao Q."/>
            <person name="Feng Q."/>
            <person name="Zhang L."/>
            <person name="Zhu J."/>
            <person name="Weng Q."/>
            <person name="Mu J."/>
            <person name="Lu Y."/>
            <person name="Fan D."/>
            <person name="Liu Y."/>
            <person name="Guan J."/>
            <person name="Zhang Y."/>
            <person name="Yu S."/>
            <person name="Liu X."/>
            <person name="Zhang Y."/>
            <person name="Hong G."/>
            <person name="Han B."/>
            <person name="Choisne N."/>
            <person name="Demange N."/>
            <person name="Orjeda G."/>
            <person name="Samain S."/>
            <person name="Cattolico L."/>
            <person name="Pelletier E."/>
            <person name="Couloux A."/>
            <person name="Segurens B."/>
            <person name="Wincker P."/>
            <person name="D'Hont A."/>
            <person name="Scarpelli C."/>
            <person name="Weissenbach J."/>
            <person name="Salanoubat M."/>
            <person name="Quetier F."/>
            <person name="Yu Y."/>
            <person name="Kim H.R."/>
            <person name="Rambo T."/>
            <person name="Currie J."/>
            <person name="Collura K."/>
            <person name="Luo M."/>
            <person name="Yang T."/>
            <person name="Ammiraju J.S.S."/>
            <person name="Engler F."/>
            <person name="Soderlund C."/>
            <person name="Wing R.A."/>
            <person name="Palmer L.E."/>
            <person name="de la Bastide M."/>
            <person name="Spiegel L."/>
            <person name="Nascimento L."/>
            <person name="Zutavern T."/>
            <person name="O'Shaughnessy A."/>
            <person name="Dike S."/>
            <person name="Dedhia N."/>
            <person name="Preston R."/>
            <person name="Balija V."/>
            <person name="McCombie W.R."/>
            <person name="Chow T."/>
            <person name="Chen H."/>
            <person name="Chung M."/>
            <person name="Chen C."/>
            <person name="Shaw J."/>
            <person name="Wu H."/>
            <person name="Hsiao K."/>
            <person name="Chao Y."/>
            <person name="Chu M."/>
            <person name="Cheng C."/>
            <person name="Hour A."/>
            <person name="Lee P."/>
            <person name="Lin S."/>
            <person name="Lin Y."/>
            <person name="Liou J."/>
            <person name="Liu S."/>
            <person name="Hsing Y."/>
            <person name="Raghuvanshi S."/>
            <person name="Mohanty A."/>
            <person name="Bharti A.K."/>
            <person name="Gaur A."/>
            <person name="Gupta V."/>
            <person name="Kumar D."/>
            <person name="Ravi V."/>
            <person name="Vij S."/>
            <person name="Kapur A."/>
            <person name="Khurana P."/>
            <person name="Khurana P."/>
            <person name="Khurana J.P."/>
            <person name="Tyagi A.K."/>
            <person name="Gaikwad K."/>
            <person name="Singh A."/>
            <person name="Dalal V."/>
            <person name="Srivastava S."/>
            <person name="Dixit A."/>
            <person name="Pal A.K."/>
            <person name="Ghazi I.A."/>
            <person name="Yadav M."/>
            <person name="Pandit A."/>
            <person name="Bhargava A."/>
            <person name="Sureshbabu K."/>
            <person name="Batra K."/>
            <person name="Sharma T.R."/>
            <person name="Mohapatra T."/>
            <person name="Singh N.K."/>
            <person name="Messing J."/>
            <person name="Nelson A.B."/>
            <person name="Fuks G."/>
            <person name="Kavchok S."/>
            <person name="Keizer G."/>
            <person name="Linton E."/>
            <person name="Llaca V."/>
            <person name="Song R."/>
            <person name="Tanyolac B."/>
            <person name="Young S."/>
            <person name="Ho-Il K."/>
            <person name="Hahn J.H."/>
            <person name="Sangsakoo G."/>
            <person name="Vanavichit A."/>
            <person name="de Mattos Luiz.A.T."/>
            <person name="Zimmer P.D."/>
            <person name="Malone G."/>
            <person name="Dellagostin O."/>
            <person name="de Oliveira A.C."/>
            <person name="Bevan M."/>
            <person name="Bancroft I."/>
            <person name="Minx P."/>
            <person name="Cordum H."/>
            <person name="Wilson R."/>
            <person name="Cheng Z."/>
            <person name="Jin W."/>
            <person name="Jiang J."/>
            <person name="Leong S.A."/>
            <person name="Iwama H."/>
            <person name="Gojobori T."/>
            <person name="Itoh T."/>
            <person name="Niimura Y."/>
            <person name="Fujii Y."/>
            <person name="Habara T."/>
            <person name="Sakai H."/>
            <person name="Sato Y."/>
            <person name="Wilson G."/>
            <person name="Kumar K."/>
            <person name="McCouch S."/>
            <person name="Juretic N."/>
            <person name="Hoen D."/>
            <person name="Wright S."/>
            <person name="Bruskiewich R."/>
            <person name="Bureau T."/>
            <person name="Miyao A."/>
            <person name="Hirochika H."/>
            <person name="Nishikawa T."/>
            <person name="Kadowaki K."/>
            <person name="Sugiura M."/>
            <person name="Burr B."/>
            <person name="Sasaki T."/>
        </authorList>
    </citation>
    <scope>NUCLEOTIDE SEQUENCE [LARGE SCALE GENOMIC DNA]</scope>
    <source>
        <strain evidence="8">cv. Nipponbare</strain>
    </source>
</reference>
<keyword evidence="2" id="KW-0813">Transport</keyword>
<dbReference type="STRING" id="39947.A0A0P0WFS2"/>
<dbReference type="AlphaFoldDB" id="A0A0P0WFS2"/>
<keyword evidence="3 6" id="KW-0812">Transmembrane</keyword>
<dbReference type="PANTHER" id="PTHR48020">
    <property type="entry name" value="PROTON MYO-INOSITOL COTRANSPORTER"/>
    <property type="match status" value="1"/>
</dbReference>
<comment type="subcellular location">
    <subcellularLocation>
        <location evidence="1">Membrane</location>
    </subcellularLocation>
</comment>
<keyword evidence="5 6" id="KW-0472">Membrane</keyword>
<evidence type="ECO:0000256" key="5">
    <source>
        <dbReference type="ARBA" id="ARBA00023136"/>
    </source>
</evidence>
<evidence type="ECO:0000256" key="6">
    <source>
        <dbReference type="SAM" id="Phobius"/>
    </source>
</evidence>
<reference evidence="7 8" key="2">
    <citation type="journal article" date="2013" name="Plant Cell Physiol.">
        <title>Rice Annotation Project Database (RAP-DB): an integrative and interactive database for rice genomics.</title>
        <authorList>
            <person name="Sakai H."/>
            <person name="Lee S.S."/>
            <person name="Tanaka T."/>
            <person name="Numa H."/>
            <person name="Kim J."/>
            <person name="Kawahara Y."/>
            <person name="Wakimoto H."/>
            <person name="Yang C.C."/>
            <person name="Iwamoto M."/>
            <person name="Abe T."/>
            <person name="Yamada Y."/>
            <person name="Muto A."/>
            <person name="Inokuchi H."/>
            <person name="Ikemura T."/>
            <person name="Matsumoto T."/>
            <person name="Sasaki T."/>
            <person name="Itoh T."/>
        </authorList>
    </citation>
    <scope>NUCLEOTIDE SEQUENCE [LARGE SCALE GENOMIC DNA]</scope>
    <source>
        <strain evidence="8">cv. Nipponbare</strain>
    </source>
</reference>
<keyword evidence="8" id="KW-1185">Reference proteome</keyword>
<dbReference type="PANTHER" id="PTHR48020:SF35">
    <property type="entry name" value="SUGAR TRANSPORTER"/>
    <property type="match status" value="1"/>
</dbReference>
<evidence type="ECO:0000256" key="4">
    <source>
        <dbReference type="ARBA" id="ARBA00022989"/>
    </source>
</evidence>
<name>A0A0P0WFS2_ORYSJ</name>
<evidence type="ECO:0000256" key="2">
    <source>
        <dbReference type="ARBA" id="ARBA00022448"/>
    </source>
</evidence>
<protein>
    <submittedName>
        <fullName evidence="7">Os04g0654550 protein</fullName>
    </submittedName>
</protein>
<evidence type="ECO:0000256" key="3">
    <source>
        <dbReference type="ARBA" id="ARBA00022692"/>
    </source>
</evidence>
<dbReference type="Pfam" id="PF00083">
    <property type="entry name" value="Sugar_tr"/>
    <property type="match status" value="1"/>
</dbReference>
<accession>A0A0P0WFS2</accession>
<proteinExistence type="predicted"/>
<gene>
    <name evidence="7" type="ordered locus">Os04g0654550</name>
    <name evidence="7" type="ORF">OSNPB_040654550</name>
</gene>
<organism evidence="7 8">
    <name type="scientific">Oryza sativa subsp. japonica</name>
    <name type="common">Rice</name>
    <dbReference type="NCBI Taxonomy" id="39947"/>
    <lineage>
        <taxon>Eukaryota</taxon>
        <taxon>Viridiplantae</taxon>
        <taxon>Streptophyta</taxon>
        <taxon>Embryophyta</taxon>
        <taxon>Tracheophyta</taxon>
        <taxon>Spermatophyta</taxon>
        <taxon>Magnoliopsida</taxon>
        <taxon>Liliopsida</taxon>
        <taxon>Poales</taxon>
        <taxon>Poaceae</taxon>
        <taxon>BOP clade</taxon>
        <taxon>Oryzoideae</taxon>
        <taxon>Oryzeae</taxon>
        <taxon>Oryzinae</taxon>
        <taxon>Oryza</taxon>
        <taxon>Oryza sativa</taxon>
    </lineage>
</organism>
<dbReference type="InterPro" id="IPR050814">
    <property type="entry name" value="Myo-inositol_Transporter"/>
</dbReference>
<reference evidence="7 8" key="3">
    <citation type="journal article" date="2013" name="Rice">
        <title>Improvement of the Oryza sativa Nipponbare reference genome using next generation sequence and optical map data.</title>
        <authorList>
            <person name="Kawahara Y."/>
            <person name="de la Bastide M."/>
            <person name="Hamilton J.P."/>
            <person name="Kanamori H."/>
            <person name="McCombie W.R."/>
            <person name="Ouyang S."/>
            <person name="Schwartz D.C."/>
            <person name="Tanaka T."/>
            <person name="Wu J."/>
            <person name="Zhou S."/>
            <person name="Childs K.L."/>
            <person name="Davidson R.M."/>
            <person name="Lin H."/>
            <person name="Quesada-Ocampo L."/>
            <person name="Vaillancourt B."/>
            <person name="Sakai H."/>
            <person name="Lee S.S."/>
            <person name="Kim J."/>
            <person name="Numa H."/>
            <person name="Itoh T."/>
            <person name="Buell C.R."/>
            <person name="Matsumoto T."/>
        </authorList>
    </citation>
    <scope>NUCLEOTIDE SEQUENCE [LARGE SCALE GENOMIC DNA]</scope>
    <source>
        <strain evidence="8">cv. Nipponbare</strain>
    </source>
</reference>
<feature type="transmembrane region" description="Helical" evidence="6">
    <location>
        <begin position="6"/>
        <end position="24"/>
    </location>
</feature>
<dbReference type="InterPro" id="IPR005828">
    <property type="entry name" value="MFS_sugar_transport-like"/>
</dbReference>
<dbReference type="Gramene" id="Os04t0654550-00">
    <property type="protein sequence ID" value="Os04t0654550-00"/>
    <property type="gene ID" value="Os04g0654550"/>
</dbReference>
<dbReference type="InterPro" id="IPR036259">
    <property type="entry name" value="MFS_trans_sf"/>
</dbReference>
<dbReference type="Proteomes" id="UP000059680">
    <property type="component" value="Chromosome 4"/>
</dbReference>
<dbReference type="GO" id="GO:0016020">
    <property type="term" value="C:membrane"/>
    <property type="evidence" value="ECO:0007669"/>
    <property type="project" value="UniProtKB-SubCell"/>
</dbReference>
<evidence type="ECO:0000256" key="1">
    <source>
        <dbReference type="ARBA" id="ARBA00004370"/>
    </source>
</evidence>
<feature type="transmembrane region" description="Helical" evidence="6">
    <location>
        <begin position="31"/>
        <end position="52"/>
    </location>
</feature>
<sequence length="67" mass="7397">HILLGTIPILLLSLAIMLVANIMNMSTDLHAITSALCVIVYQCVFVMGFGPIPNILCAEIFRTWIRP</sequence>
<dbReference type="EMBL" id="AP014960">
    <property type="protein sequence ID" value="BAS91396.1"/>
    <property type="molecule type" value="Genomic_DNA"/>
</dbReference>
<dbReference type="InParanoid" id="A0A0P0WFS2"/>
<evidence type="ECO:0000313" key="7">
    <source>
        <dbReference type="EMBL" id="BAS91396.1"/>
    </source>
</evidence>
<dbReference type="GO" id="GO:0022857">
    <property type="term" value="F:transmembrane transporter activity"/>
    <property type="evidence" value="ECO:0007669"/>
    <property type="project" value="InterPro"/>
</dbReference>